<evidence type="ECO:0000313" key="5">
    <source>
        <dbReference type="Proteomes" id="UP000005551"/>
    </source>
</evidence>
<dbReference type="STRING" id="1189621.A3SI_19641"/>
<dbReference type="PATRIC" id="fig|1189621.3.peg.4082"/>
<dbReference type="Gene3D" id="3.30.70.270">
    <property type="match status" value="1"/>
</dbReference>
<name>I5BSL8_9BACT</name>
<protein>
    <recommendedName>
        <fullName evidence="3">Cas10/Cmr2 second palm domain-containing protein</fullName>
    </recommendedName>
</protein>
<feature type="domain" description="Cas10/Cmr2 second palm" evidence="3">
    <location>
        <begin position="217"/>
        <end position="373"/>
    </location>
</feature>
<keyword evidence="5" id="KW-1185">Reference proteome</keyword>
<evidence type="ECO:0000313" key="4">
    <source>
        <dbReference type="EMBL" id="EIM72570.1"/>
    </source>
</evidence>
<dbReference type="Pfam" id="PF22335">
    <property type="entry name" value="Cas10-Cmr2_palm2"/>
    <property type="match status" value="1"/>
</dbReference>
<sequence>MPETKFLYGASIQGIQSFIFQTNKLKEIVGGSELVEEICTTSFYEFIDPDGKGEEDSNIIISAAGNIKFIANEGLCRRLVRDFPKLVLEKAPGVTISQAVVKIDEELTLAEQISQLEEKLKAERNRPAKPQEIGFMGLERARRTGGVAVKTKKRRGKEIVFCESTDKKDEVVVRRPNSFEMVSHTKLFYKISGLMQPPKEITLEVEDLCKGHKNSWIAVVHADGNGLGNILQALGQKLRGQDFSKSKAAFRQFSLALDKATQAAAREAFADVFKEPRNYTSEGRYPIRPIICGGDDITFIIRADIALRYTDVFLHAFEKQSKIYLNEALATYGVDTFSEGITACAGIAFVKESYPLHYALHLAEDLCKDAKKMVKSGERIPIRANGIPESALAFYKVQESFTDKINSLKERTLLASQGDKKLDFYYGPYLLDDLKILNERLEILKQEVDNAQGQTKAIGKLRKVVSDCFRDFNIAKFNLMRMEQVNSELFKALELKDEVEKLGRVEQGNEGEKSQLLDLISLHGFNYGTREN</sequence>
<keyword evidence="1" id="KW-0547">Nucleotide-binding</keyword>
<dbReference type="EMBL" id="AJYA01000081">
    <property type="protein sequence ID" value="EIM72570.1"/>
    <property type="molecule type" value="Genomic_DNA"/>
</dbReference>
<keyword evidence="2" id="KW-0051">Antiviral defense</keyword>
<dbReference type="GO" id="GO:0051607">
    <property type="term" value="P:defense response to virus"/>
    <property type="evidence" value="ECO:0007669"/>
    <property type="project" value="UniProtKB-KW"/>
</dbReference>
<comment type="caution">
    <text evidence="4">The sequence shown here is derived from an EMBL/GenBank/DDBJ whole genome shotgun (WGS) entry which is preliminary data.</text>
</comment>
<evidence type="ECO:0000256" key="2">
    <source>
        <dbReference type="ARBA" id="ARBA00023118"/>
    </source>
</evidence>
<accession>I5BSL8</accession>
<dbReference type="InterPro" id="IPR054767">
    <property type="entry name" value="Cas10-Cmr2_palm2"/>
</dbReference>
<dbReference type="RefSeq" id="WP_009057568.1">
    <property type="nucleotide sequence ID" value="NZ_AJYA01000081.1"/>
</dbReference>
<evidence type="ECO:0000256" key="1">
    <source>
        <dbReference type="ARBA" id="ARBA00022741"/>
    </source>
</evidence>
<reference evidence="4 5" key="1">
    <citation type="submission" date="2012-05" db="EMBL/GenBank/DDBJ databases">
        <title>Genome sequence of Nitritalea halalkaliphila LW7.</title>
        <authorList>
            <person name="Jangir P.K."/>
            <person name="Singh A."/>
            <person name="Shivaji S."/>
            <person name="Sharma R."/>
        </authorList>
    </citation>
    <scope>NUCLEOTIDE SEQUENCE [LARGE SCALE GENOMIC DNA]</scope>
    <source>
        <strain evidence="4 5">LW7</strain>
    </source>
</reference>
<dbReference type="AlphaFoldDB" id="I5BSL8"/>
<gene>
    <name evidence="4" type="ORF">A3SI_19641</name>
</gene>
<dbReference type="OrthoDB" id="442064at2"/>
<organism evidence="4 5">
    <name type="scientific">Nitritalea halalkaliphila LW7</name>
    <dbReference type="NCBI Taxonomy" id="1189621"/>
    <lineage>
        <taxon>Bacteria</taxon>
        <taxon>Pseudomonadati</taxon>
        <taxon>Bacteroidota</taxon>
        <taxon>Cytophagia</taxon>
        <taxon>Cytophagales</taxon>
        <taxon>Cyclobacteriaceae</taxon>
        <taxon>Nitritalea</taxon>
    </lineage>
</organism>
<dbReference type="InterPro" id="IPR043128">
    <property type="entry name" value="Rev_trsase/Diguanyl_cyclase"/>
</dbReference>
<dbReference type="Proteomes" id="UP000005551">
    <property type="component" value="Unassembled WGS sequence"/>
</dbReference>
<proteinExistence type="predicted"/>
<evidence type="ECO:0000259" key="3">
    <source>
        <dbReference type="Pfam" id="PF22335"/>
    </source>
</evidence>
<dbReference type="GO" id="GO:0000166">
    <property type="term" value="F:nucleotide binding"/>
    <property type="evidence" value="ECO:0007669"/>
    <property type="project" value="UniProtKB-KW"/>
</dbReference>